<organism evidence="1 2">
    <name type="scientific">Neolewinella aurantiaca</name>
    <dbReference type="NCBI Taxonomy" id="2602767"/>
    <lineage>
        <taxon>Bacteria</taxon>
        <taxon>Pseudomonadati</taxon>
        <taxon>Bacteroidota</taxon>
        <taxon>Saprospiria</taxon>
        <taxon>Saprospirales</taxon>
        <taxon>Lewinellaceae</taxon>
        <taxon>Neolewinella</taxon>
    </lineage>
</organism>
<dbReference type="Proteomes" id="UP000321907">
    <property type="component" value="Unassembled WGS sequence"/>
</dbReference>
<reference evidence="1 2" key="1">
    <citation type="submission" date="2019-08" db="EMBL/GenBank/DDBJ databases">
        <title>Lewinella sp. strain SSH13 Genome sequencing and assembly.</title>
        <authorList>
            <person name="Kim I."/>
        </authorList>
    </citation>
    <scope>NUCLEOTIDE SEQUENCE [LARGE SCALE GENOMIC DNA]</scope>
    <source>
        <strain evidence="1 2">SSH13</strain>
    </source>
</reference>
<dbReference type="OrthoDB" id="1467713at2"/>
<dbReference type="AlphaFoldDB" id="A0A5C7FT44"/>
<protein>
    <submittedName>
        <fullName evidence="1">Uncharacterized protein</fullName>
    </submittedName>
</protein>
<sequence>MRIIGRIPHPTLQITVFENDGRFPIQFETNGLSQIYRFRKSEGLKSLTDVKKLINADLIKTVLEQFSVMQAAHSRALNTFAPPESVGDTDGLPDII</sequence>
<evidence type="ECO:0000313" key="1">
    <source>
        <dbReference type="EMBL" id="TXF88555.1"/>
    </source>
</evidence>
<dbReference type="EMBL" id="VOXD01000021">
    <property type="protein sequence ID" value="TXF88555.1"/>
    <property type="molecule type" value="Genomic_DNA"/>
</dbReference>
<keyword evidence="2" id="KW-1185">Reference proteome</keyword>
<proteinExistence type="predicted"/>
<gene>
    <name evidence="1" type="ORF">FUA23_13895</name>
</gene>
<dbReference type="RefSeq" id="WP_147931355.1">
    <property type="nucleotide sequence ID" value="NZ_VOXD01000021.1"/>
</dbReference>
<evidence type="ECO:0000313" key="2">
    <source>
        <dbReference type="Proteomes" id="UP000321907"/>
    </source>
</evidence>
<comment type="caution">
    <text evidence="1">The sequence shown here is derived from an EMBL/GenBank/DDBJ whole genome shotgun (WGS) entry which is preliminary data.</text>
</comment>
<name>A0A5C7FT44_9BACT</name>
<accession>A0A5C7FT44</accession>